<dbReference type="InterPro" id="IPR003340">
    <property type="entry name" value="B3_DNA-bd"/>
</dbReference>
<accession>A0A0A8Y6K6</accession>
<dbReference type="SUPFAM" id="SSF101936">
    <property type="entry name" value="DNA-binding pseudobarrel domain"/>
    <property type="match status" value="1"/>
</dbReference>
<keyword evidence="4" id="KW-0804">Transcription</keyword>
<name>A0A0A8Y6K6_ARUDO</name>
<evidence type="ECO:0000256" key="2">
    <source>
        <dbReference type="ARBA" id="ARBA00023015"/>
    </source>
</evidence>
<organism evidence="8">
    <name type="scientific">Arundo donax</name>
    <name type="common">Giant reed</name>
    <name type="synonym">Donax arundinaceus</name>
    <dbReference type="NCBI Taxonomy" id="35708"/>
    <lineage>
        <taxon>Eukaryota</taxon>
        <taxon>Viridiplantae</taxon>
        <taxon>Streptophyta</taxon>
        <taxon>Embryophyta</taxon>
        <taxon>Tracheophyta</taxon>
        <taxon>Spermatophyta</taxon>
        <taxon>Magnoliopsida</taxon>
        <taxon>Liliopsida</taxon>
        <taxon>Poales</taxon>
        <taxon>Poaceae</taxon>
        <taxon>PACMAD clade</taxon>
        <taxon>Arundinoideae</taxon>
        <taxon>Arundineae</taxon>
        <taxon>Arundo</taxon>
    </lineage>
</organism>
<feature type="region of interest" description="Disordered" evidence="6">
    <location>
        <begin position="68"/>
        <end position="110"/>
    </location>
</feature>
<keyword evidence="2" id="KW-0805">Transcription regulation</keyword>
<dbReference type="GO" id="GO:0003677">
    <property type="term" value="F:DNA binding"/>
    <property type="evidence" value="ECO:0007669"/>
    <property type="project" value="UniProtKB-KW"/>
</dbReference>
<evidence type="ECO:0000256" key="6">
    <source>
        <dbReference type="SAM" id="MobiDB-lite"/>
    </source>
</evidence>
<evidence type="ECO:0000256" key="5">
    <source>
        <dbReference type="ARBA" id="ARBA00023242"/>
    </source>
</evidence>
<dbReference type="EMBL" id="GBRH01276184">
    <property type="protein sequence ID" value="JAD21711.1"/>
    <property type="molecule type" value="Transcribed_RNA"/>
</dbReference>
<dbReference type="CDD" id="cd10017">
    <property type="entry name" value="B3_DNA"/>
    <property type="match status" value="1"/>
</dbReference>
<evidence type="ECO:0000256" key="1">
    <source>
        <dbReference type="ARBA" id="ARBA00004123"/>
    </source>
</evidence>
<evidence type="ECO:0000313" key="8">
    <source>
        <dbReference type="EMBL" id="JAD21711.1"/>
    </source>
</evidence>
<dbReference type="Gene3D" id="2.40.330.10">
    <property type="entry name" value="DNA-binding pseudobarrel domain"/>
    <property type="match status" value="1"/>
</dbReference>
<protein>
    <recommendedName>
        <fullName evidence="7">TF-B3 domain-containing protein</fullName>
    </recommendedName>
</protein>
<feature type="compositionally biased region" description="Polar residues" evidence="6">
    <location>
        <begin position="95"/>
        <end position="110"/>
    </location>
</feature>
<dbReference type="GO" id="GO:0005634">
    <property type="term" value="C:nucleus"/>
    <property type="evidence" value="ECO:0007669"/>
    <property type="project" value="UniProtKB-SubCell"/>
</dbReference>
<reference evidence="8" key="2">
    <citation type="journal article" date="2015" name="Data Brief">
        <title>Shoot transcriptome of the giant reed, Arundo donax.</title>
        <authorList>
            <person name="Barrero R.A."/>
            <person name="Guerrero F.D."/>
            <person name="Moolhuijzen P."/>
            <person name="Goolsby J.A."/>
            <person name="Tidwell J."/>
            <person name="Bellgard S.E."/>
            <person name="Bellgard M.I."/>
        </authorList>
    </citation>
    <scope>NUCLEOTIDE SEQUENCE</scope>
    <source>
        <tissue evidence="8">Shoot tissue taken approximately 20 cm above the soil surface</tissue>
    </source>
</reference>
<reference evidence="8" key="1">
    <citation type="submission" date="2014-09" db="EMBL/GenBank/DDBJ databases">
        <authorList>
            <person name="Magalhaes I.L.F."/>
            <person name="Oliveira U."/>
            <person name="Santos F.R."/>
            <person name="Vidigal T.H.D.A."/>
            <person name="Brescovit A.D."/>
            <person name="Santos A.J."/>
        </authorList>
    </citation>
    <scope>NUCLEOTIDE SEQUENCE</scope>
    <source>
        <tissue evidence="8">Shoot tissue taken approximately 20 cm above the soil surface</tissue>
    </source>
</reference>
<proteinExistence type="predicted"/>
<sequence length="110" mass="12636">MGSTKAWPVHGFSGKNRSYLLVQGWRTFCQENSLKEGDICTFNVIETALWHVVIERCEEKMNQFCYQETPSASSRKCKSKYKRPGSERQKKQKGSMISLNKASSKKIQPL</sequence>
<feature type="domain" description="TF-B3" evidence="7">
    <location>
        <begin position="1"/>
        <end position="58"/>
    </location>
</feature>
<keyword evidence="5" id="KW-0539">Nucleus</keyword>
<evidence type="ECO:0000256" key="3">
    <source>
        <dbReference type="ARBA" id="ARBA00023125"/>
    </source>
</evidence>
<dbReference type="InterPro" id="IPR015300">
    <property type="entry name" value="DNA-bd_pseudobarrel_sf"/>
</dbReference>
<dbReference type="PROSITE" id="PS50863">
    <property type="entry name" value="B3"/>
    <property type="match status" value="1"/>
</dbReference>
<evidence type="ECO:0000256" key="4">
    <source>
        <dbReference type="ARBA" id="ARBA00023163"/>
    </source>
</evidence>
<comment type="subcellular location">
    <subcellularLocation>
        <location evidence="1">Nucleus</location>
    </subcellularLocation>
</comment>
<evidence type="ECO:0000259" key="7">
    <source>
        <dbReference type="PROSITE" id="PS50863"/>
    </source>
</evidence>
<dbReference type="AlphaFoldDB" id="A0A0A8Y6K6"/>
<keyword evidence="3" id="KW-0238">DNA-binding</keyword>
<dbReference type="Pfam" id="PF02362">
    <property type="entry name" value="B3"/>
    <property type="match status" value="1"/>
</dbReference>